<dbReference type="EMBL" id="CP154795">
    <property type="protein sequence ID" value="XAN05786.1"/>
    <property type="molecule type" value="Genomic_DNA"/>
</dbReference>
<dbReference type="PROSITE" id="PS51352">
    <property type="entry name" value="THIOREDOXIN_2"/>
    <property type="match status" value="1"/>
</dbReference>
<comment type="similarity">
    <text evidence="1">Belongs to the thioredoxin family. DsbA subfamily.</text>
</comment>
<dbReference type="PANTHER" id="PTHR13887">
    <property type="entry name" value="GLUTATHIONE S-TRANSFERASE KAPPA"/>
    <property type="match status" value="1"/>
</dbReference>
<dbReference type="PANTHER" id="PTHR13887:SF14">
    <property type="entry name" value="DISULFIDE BOND FORMATION PROTEIN D"/>
    <property type="match status" value="1"/>
</dbReference>
<evidence type="ECO:0000259" key="7">
    <source>
        <dbReference type="PROSITE" id="PS51352"/>
    </source>
</evidence>
<sequence length="252" mass="27599">MASIEDEKSRKGTAALVAAWVLSVVLAFVLGQQIGEGKRLPAATPAAPTATNAAPEPAQTVPTPDPEVERILLQLPRRVENDPLAKGRVDAKVVLTEWSDYRCPYCARWTMQTYPELQQYVDDGTLRIEYRDLALFGDQSVATAVAGRAAGQQGRFWNYYETVFADFGAGEQPDPTTDQLVEYAQQAGVPDLEKFRADLTDPALRQQVLDDSTEARQLGITGTPFFVINTHVINGAEPTENFISAIERAAKS</sequence>
<gene>
    <name evidence="8" type="ORF">AADG42_00180</name>
</gene>
<name>A0ABZ3FID8_9ACTN</name>
<keyword evidence="3" id="KW-0560">Oxidoreductase</keyword>
<evidence type="ECO:0000256" key="1">
    <source>
        <dbReference type="ARBA" id="ARBA00005791"/>
    </source>
</evidence>
<dbReference type="InterPro" id="IPR036249">
    <property type="entry name" value="Thioredoxin-like_sf"/>
</dbReference>
<keyword evidence="9" id="KW-1185">Reference proteome</keyword>
<keyword evidence="2" id="KW-0732">Signal</keyword>
<protein>
    <submittedName>
        <fullName evidence="8">Thioredoxin domain-containing protein</fullName>
    </submittedName>
</protein>
<dbReference type="RefSeq" id="WP_425307219.1">
    <property type="nucleotide sequence ID" value="NZ_CP154795.1"/>
</dbReference>
<evidence type="ECO:0000256" key="6">
    <source>
        <dbReference type="SAM" id="MobiDB-lite"/>
    </source>
</evidence>
<feature type="region of interest" description="Disordered" evidence="6">
    <location>
        <begin position="41"/>
        <end position="65"/>
    </location>
</feature>
<evidence type="ECO:0000313" key="8">
    <source>
        <dbReference type="EMBL" id="XAN05786.1"/>
    </source>
</evidence>
<keyword evidence="4" id="KW-1015">Disulfide bond</keyword>
<dbReference type="Gene3D" id="3.40.30.10">
    <property type="entry name" value="Glutaredoxin"/>
    <property type="match status" value="1"/>
</dbReference>
<dbReference type="InterPro" id="IPR013766">
    <property type="entry name" value="Thioredoxin_domain"/>
</dbReference>
<keyword evidence="5" id="KW-0676">Redox-active center</keyword>
<feature type="compositionally biased region" description="Low complexity" evidence="6">
    <location>
        <begin position="41"/>
        <end position="58"/>
    </location>
</feature>
<dbReference type="Proteomes" id="UP001442841">
    <property type="component" value="Chromosome"/>
</dbReference>
<dbReference type="Pfam" id="PF13462">
    <property type="entry name" value="Thioredoxin_4"/>
    <property type="match status" value="1"/>
</dbReference>
<evidence type="ECO:0000256" key="3">
    <source>
        <dbReference type="ARBA" id="ARBA00023002"/>
    </source>
</evidence>
<feature type="domain" description="Thioredoxin" evidence="7">
    <location>
        <begin position="50"/>
        <end position="251"/>
    </location>
</feature>
<evidence type="ECO:0000256" key="2">
    <source>
        <dbReference type="ARBA" id="ARBA00022729"/>
    </source>
</evidence>
<organism evidence="8 9">
    <name type="scientific">Ammonicoccus fulvus</name>
    <dbReference type="NCBI Taxonomy" id="3138240"/>
    <lineage>
        <taxon>Bacteria</taxon>
        <taxon>Bacillati</taxon>
        <taxon>Actinomycetota</taxon>
        <taxon>Actinomycetes</taxon>
        <taxon>Propionibacteriales</taxon>
        <taxon>Propionibacteriaceae</taxon>
        <taxon>Ammonicoccus</taxon>
    </lineage>
</organism>
<evidence type="ECO:0000313" key="9">
    <source>
        <dbReference type="Proteomes" id="UP001442841"/>
    </source>
</evidence>
<accession>A0ABZ3FID8</accession>
<evidence type="ECO:0000256" key="4">
    <source>
        <dbReference type="ARBA" id="ARBA00023157"/>
    </source>
</evidence>
<reference evidence="8 9" key="1">
    <citation type="submission" date="2024-04" db="EMBL/GenBank/DDBJ databases">
        <title>Isolation of an actinomycete strain from pig manure.</title>
        <authorList>
            <person name="Gong T."/>
            <person name="Yu Z."/>
            <person name="An M."/>
            <person name="Wei C."/>
            <person name="Yang W."/>
            <person name="Liu L."/>
        </authorList>
    </citation>
    <scope>NUCLEOTIDE SEQUENCE [LARGE SCALE GENOMIC DNA]</scope>
    <source>
        <strain evidence="8 9">ZF39</strain>
    </source>
</reference>
<dbReference type="InterPro" id="IPR012336">
    <property type="entry name" value="Thioredoxin-like_fold"/>
</dbReference>
<dbReference type="SUPFAM" id="SSF52833">
    <property type="entry name" value="Thioredoxin-like"/>
    <property type="match status" value="1"/>
</dbReference>
<proteinExistence type="inferred from homology"/>
<evidence type="ECO:0000256" key="5">
    <source>
        <dbReference type="ARBA" id="ARBA00023284"/>
    </source>
</evidence>